<dbReference type="AlphaFoldDB" id="A0A916RPL5"/>
<accession>A0A916RPL5</accession>
<feature type="region of interest" description="Disordered" evidence="1">
    <location>
        <begin position="1"/>
        <end position="66"/>
    </location>
</feature>
<organism evidence="2 3">
    <name type="scientific">Pelagibacterium lentulum</name>
    <dbReference type="NCBI Taxonomy" id="2029865"/>
    <lineage>
        <taxon>Bacteria</taxon>
        <taxon>Pseudomonadati</taxon>
        <taxon>Pseudomonadota</taxon>
        <taxon>Alphaproteobacteria</taxon>
        <taxon>Hyphomicrobiales</taxon>
        <taxon>Devosiaceae</taxon>
        <taxon>Pelagibacterium</taxon>
    </lineage>
</organism>
<dbReference type="Proteomes" id="UP000596977">
    <property type="component" value="Unassembled WGS sequence"/>
</dbReference>
<name>A0A916RPL5_9HYPH</name>
<reference evidence="2 3" key="1">
    <citation type="journal article" date="2014" name="Int. J. Syst. Evol. Microbiol.">
        <title>Complete genome sequence of Corynebacterium casei LMG S-19264T (=DSM 44701T), isolated from a smear-ripened cheese.</title>
        <authorList>
            <consortium name="US DOE Joint Genome Institute (JGI-PGF)"/>
            <person name="Walter F."/>
            <person name="Albersmeier A."/>
            <person name="Kalinowski J."/>
            <person name="Ruckert C."/>
        </authorList>
    </citation>
    <scope>NUCLEOTIDE SEQUENCE [LARGE SCALE GENOMIC DNA]</scope>
    <source>
        <strain evidence="2 3">CGMCC 1.15896</strain>
    </source>
</reference>
<comment type="caution">
    <text evidence="2">The sequence shown here is derived from an EMBL/GenBank/DDBJ whole genome shotgun (WGS) entry which is preliminary data.</text>
</comment>
<gene>
    <name evidence="2" type="ORF">GCM10011499_38080</name>
</gene>
<sequence length="106" mass="11325">MLMSDPKKIATPSGRPREAARKCASETRPATVRDGAKAQSAGNRTPAARASVYPLHPIEPVKMPPAMKATETATLRRESENFPGEAKNALGRDGSEISRVIGTNKI</sequence>
<evidence type="ECO:0000313" key="2">
    <source>
        <dbReference type="EMBL" id="GGA64058.1"/>
    </source>
</evidence>
<evidence type="ECO:0000313" key="3">
    <source>
        <dbReference type="Proteomes" id="UP000596977"/>
    </source>
</evidence>
<protein>
    <submittedName>
        <fullName evidence="2">Uncharacterized protein</fullName>
    </submittedName>
</protein>
<proteinExistence type="predicted"/>
<dbReference type="EMBL" id="BMKB01000011">
    <property type="protein sequence ID" value="GGA64058.1"/>
    <property type="molecule type" value="Genomic_DNA"/>
</dbReference>
<keyword evidence="3" id="KW-1185">Reference proteome</keyword>
<feature type="compositionally biased region" description="Basic and acidic residues" evidence="1">
    <location>
        <begin position="15"/>
        <end position="25"/>
    </location>
</feature>
<evidence type="ECO:0000256" key="1">
    <source>
        <dbReference type="SAM" id="MobiDB-lite"/>
    </source>
</evidence>